<protein>
    <recommendedName>
        <fullName evidence="5">Nucleolar complex-associated protein 3</fullName>
    </recommendedName>
</protein>
<evidence type="ECO:0000256" key="6">
    <source>
        <dbReference type="SAM" id="MobiDB-lite"/>
    </source>
</evidence>
<reference evidence="9 10" key="1">
    <citation type="submission" date="2019-06" db="EMBL/GenBank/DDBJ databases">
        <title>Draft genome sequence of the filamentous fungus Phialemoniopsis curvata isolated from diesel fuel.</title>
        <authorList>
            <person name="Varaljay V.A."/>
            <person name="Lyon W.J."/>
            <person name="Crouch A.L."/>
            <person name="Drake C.E."/>
            <person name="Hollomon J.M."/>
            <person name="Nadeau L.J."/>
            <person name="Nunn H.S."/>
            <person name="Stevenson B.S."/>
            <person name="Bojanowski C.L."/>
            <person name="Crookes-Goodson W.J."/>
        </authorList>
    </citation>
    <scope>NUCLEOTIDE SEQUENCE [LARGE SCALE GENOMIC DNA]</scope>
    <source>
        <strain evidence="9 10">D216</strain>
    </source>
</reference>
<dbReference type="SUPFAM" id="SSF48371">
    <property type="entry name" value="ARM repeat"/>
    <property type="match status" value="1"/>
</dbReference>
<dbReference type="GO" id="GO:0003682">
    <property type="term" value="F:chromatin binding"/>
    <property type="evidence" value="ECO:0007669"/>
    <property type="project" value="TreeGrafter"/>
</dbReference>
<dbReference type="GO" id="GO:0042254">
    <property type="term" value="P:ribosome biogenesis"/>
    <property type="evidence" value="ECO:0007669"/>
    <property type="project" value="UniProtKB-KW"/>
</dbReference>
<feature type="compositionally biased region" description="Basic residues" evidence="6">
    <location>
        <begin position="349"/>
        <end position="360"/>
    </location>
</feature>
<name>A0A507AU73_9PEZI</name>
<dbReference type="GO" id="GO:0005730">
    <property type="term" value="C:nucleolus"/>
    <property type="evidence" value="ECO:0007669"/>
    <property type="project" value="UniProtKB-SubCell"/>
</dbReference>
<feature type="compositionally biased region" description="Polar residues" evidence="6">
    <location>
        <begin position="23"/>
        <end position="32"/>
    </location>
</feature>
<dbReference type="PANTHER" id="PTHR14428">
    <property type="entry name" value="NUCLEOLAR COMPLEX PROTEIN 3"/>
    <property type="match status" value="1"/>
</dbReference>
<dbReference type="GO" id="GO:0006270">
    <property type="term" value="P:DNA replication initiation"/>
    <property type="evidence" value="ECO:0007669"/>
    <property type="project" value="TreeGrafter"/>
</dbReference>
<sequence>MASRPSKRRKLTPPLSDDDGPSRQFSTVQKSFLKSAAGWDLEQSYETKSRKGKKKEKESTRLPIKSSDGRIQQQKGHKDDQESIDSDEEWLERADEDGSAVLSEPVVPEQPKIPKREQLLKAQEELAKLASALQEDPEEHPGAFKALAEVGQSPHLEIRLYSIGAQLNVYKDVIPGYRIRPQTGAPGEKLSKEVRRVHTYEQALLNGYQSFLKELAFLAKGDPNLPEKPKQQLAALALKCACTLLTTHPHFNCRGDVLRILVGKLSTKKVDKSFIACEKAIETLFRDDEEGRPSMEAASILSKMMKARDYQVDESVLNLFLHLRLLSEFAGKASQDQVDRPNGPTPLGKKQKQKKEFRTKRERKALKEQKALDKDMANADALVTHEEREKMQAETLKIVFATYFRILKLRVPNLMGAVLEGLAKFAHLINQDFFGDLLEALKDLIRYSDEDLEVDHEEEGGEKDEDEEDAVLGVRNPTREALLCTVTAFALLAGQDAHNAKADLHLDLSFFTTHLFRSLFSLSVDPDIELGAQSLRLPDPDSPVRPNKVNLQTMTVLLVRCLTAILLPHWQIRSVPPLRLAAFSKQLMSASLHVPEKSCQAVLALLADVAHAHGRKIAALWNTEERKGDGTFNPLSETVEGSNPFATTVWEGEILRRHYCPKVREGVKLLEKELSG</sequence>
<dbReference type="InterPro" id="IPR011501">
    <property type="entry name" value="Noc3_N"/>
</dbReference>
<comment type="caution">
    <text evidence="9">The sequence shown here is derived from an EMBL/GenBank/DDBJ whole genome shotgun (WGS) entry which is preliminary data.</text>
</comment>
<evidence type="ECO:0000313" key="9">
    <source>
        <dbReference type="EMBL" id="TPX14365.1"/>
    </source>
</evidence>
<comment type="similarity">
    <text evidence="2 5">Belongs to the CBF/MAK21 family.</text>
</comment>
<dbReference type="InParanoid" id="A0A507AU73"/>
<accession>A0A507AU73</accession>
<organism evidence="9 10">
    <name type="scientific">Thyridium curvatum</name>
    <dbReference type="NCBI Taxonomy" id="1093900"/>
    <lineage>
        <taxon>Eukaryota</taxon>
        <taxon>Fungi</taxon>
        <taxon>Dikarya</taxon>
        <taxon>Ascomycota</taxon>
        <taxon>Pezizomycotina</taxon>
        <taxon>Sordariomycetes</taxon>
        <taxon>Sordariomycetidae</taxon>
        <taxon>Thyridiales</taxon>
        <taxon>Thyridiaceae</taxon>
        <taxon>Thyridium</taxon>
    </lineage>
</organism>
<dbReference type="InterPro" id="IPR005612">
    <property type="entry name" value="CCAAT-binding_factor"/>
</dbReference>
<feature type="domain" description="CCAAT-binding factor" evidence="7">
    <location>
        <begin position="481"/>
        <end position="665"/>
    </location>
</feature>
<dbReference type="Pfam" id="PF07540">
    <property type="entry name" value="NOC3p"/>
    <property type="match status" value="1"/>
</dbReference>
<keyword evidence="4" id="KW-0539">Nucleus</keyword>
<feature type="domain" description="Nucleolar complex-associated protein 3 N-terminal" evidence="8">
    <location>
        <begin position="121"/>
        <end position="211"/>
    </location>
</feature>
<dbReference type="FunCoup" id="A0A507AU73">
    <property type="interactions" value="1029"/>
</dbReference>
<feature type="region of interest" description="Disordered" evidence="6">
    <location>
        <begin position="334"/>
        <end position="360"/>
    </location>
</feature>
<evidence type="ECO:0000313" key="10">
    <source>
        <dbReference type="Proteomes" id="UP000319257"/>
    </source>
</evidence>
<dbReference type="InterPro" id="IPR016024">
    <property type="entry name" value="ARM-type_fold"/>
</dbReference>
<evidence type="ECO:0000259" key="7">
    <source>
        <dbReference type="Pfam" id="PF03914"/>
    </source>
</evidence>
<dbReference type="GeneID" id="41973008"/>
<evidence type="ECO:0000259" key="8">
    <source>
        <dbReference type="Pfam" id="PF07540"/>
    </source>
</evidence>
<evidence type="ECO:0000256" key="1">
    <source>
        <dbReference type="ARBA" id="ARBA00004604"/>
    </source>
</evidence>
<dbReference type="RefSeq" id="XP_030996076.1">
    <property type="nucleotide sequence ID" value="XM_031140096.1"/>
</dbReference>
<comment type="function">
    <text evidence="5">Required for synthesis of 60S ribosomal subunits and the transport of pre-ribosomes from the nucleoplasm to the cytoplasm.</text>
</comment>
<dbReference type="InterPro" id="IPR016903">
    <property type="entry name" value="Nucleolar_cplx-assoc_3"/>
</dbReference>
<dbReference type="PIRSF" id="PIRSF028977">
    <property type="entry name" value="Nucleolar_complex_p3"/>
    <property type="match status" value="1"/>
</dbReference>
<comment type="subcellular location">
    <subcellularLocation>
        <location evidence="1 5">Nucleus</location>
        <location evidence="1 5">Nucleolus</location>
    </subcellularLocation>
</comment>
<dbReference type="PANTHER" id="PTHR14428:SF5">
    <property type="entry name" value="NUCLEOLAR COMPLEX PROTEIN 3 HOMOLOG"/>
    <property type="match status" value="1"/>
</dbReference>
<dbReference type="Proteomes" id="UP000319257">
    <property type="component" value="Unassembled WGS sequence"/>
</dbReference>
<feature type="compositionally biased region" description="Basic and acidic residues" evidence="6">
    <location>
        <begin position="45"/>
        <end position="60"/>
    </location>
</feature>
<dbReference type="STRING" id="1093900.A0A507AU73"/>
<keyword evidence="10" id="KW-1185">Reference proteome</keyword>
<evidence type="ECO:0000256" key="4">
    <source>
        <dbReference type="ARBA" id="ARBA00023242"/>
    </source>
</evidence>
<evidence type="ECO:0000256" key="3">
    <source>
        <dbReference type="ARBA" id="ARBA00023054"/>
    </source>
</evidence>
<dbReference type="OrthoDB" id="10263597at2759"/>
<evidence type="ECO:0000256" key="5">
    <source>
        <dbReference type="PIRNR" id="PIRNR028977"/>
    </source>
</evidence>
<feature type="region of interest" description="Disordered" evidence="6">
    <location>
        <begin position="1"/>
        <end position="106"/>
    </location>
</feature>
<keyword evidence="3" id="KW-0175">Coiled coil</keyword>
<gene>
    <name evidence="9" type="ORF">E0L32_005561</name>
</gene>
<dbReference type="AlphaFoldDB" id="A0A507AU73"/>
<dbReference type="Pfam" id="PF03914">
    <property type="entry name" value="CBF"/>
    <property type="match status" value="1"/>
</dbReference>
<proteinExistence type="inferred from homology"/>
<dbReference type="EMBL" id="SKBQ01000029">
    <property type="protein sequence ID" value="TPX14365.1"/>
    <property type="molecule type" value="Genomic_DNA"/>
</dbReference>
<feature type="compositionally biased region" description="Acidic residues" evidence="6">
    <location>
        <begin position="82"/>
        <end position="98"/>
    </location>
</feature>
<evidence type="ECO:0000256" key="2">
    <source>
        <dbReference type="ARBA" id="ARBA00007797"/>
    </source>
</evidence>
<keyword evidence="5" id="KW-0690">Ribosome biogenesis</keyword>
<feature type="compositionally biased region" description="Basic residues" evidence="6">
    <location>
        <begin position="1"/>
        <end position="11"/>
    </location>
</feature>